<dbReference type="EMBL" id="BAAATZ010000006">
    <property type="protein sequence ID" value="GAA2722145.1"/>
    <property type="molecule type" value="Genomic_DNA"/>
</dbReference>
<accession>A0ABP6GE72</accession>
<evidence type="ECO:0000313" key="2">
    <source>
        <dbReference type="EMBL" id="GAA2722145.1"/>
    </source>
</evidence>
<feature type="region of interest" description="Disordered" evidence="1">
    <location>
        <begin position="1"/>
        <end position="47"/>
    </location>
</feature>
<protein>
    <submittedName>
        <fullName evidence="2">Uncharacterized protein</fullName>
    </submittedName>
</protein>
<reference evidence="3" key="1">
    <citation type="journal article" date="2019" name="Int. J. Syst. Evol. Microbiol.">
        <title>The Global Catalogue of Microorganisms (GCM) 10K type strain sequencing project: providing services to taxonomists for standard genome sequencing and annotation.</title>
        <authorList>
            <consortium name="The Broad Institute Genomics Platform"/>
            <consortium name="The Broad Institute Genome Sequencing Center for Infectious Disease"/>
            <person name="Wu L."/>
            <person name="Ma J."/>
        </authorList>
    </citation>
    <scope>NUCLEOTIDE SEQUENCE [LARGE SCALE GENOMIC DNA]</scope>
    <source>
        <strain evidence="3">JCM 8201</strain>
    </source>
</reference>
<comment type="caution">
    <text evidence="2">The sequence shown here is derived from an EMBL/GenBank/DDBJ whole genome shotgun (WGS) entry which is preliminary data.</text>
</comment>
<dbReference type="Proteomes" id="UP001501842">
    <property type="component" value="Unassembled WGS sequence"/>
</dbReference>
<keyword evidence="3" id="KW-1185">Reference proteome</keyword>
<evidence type="ECO:0000313" key="3">
    <source>
        <dbReference type="Proteomes" id="UP001501842"/>
    </source>
</evidence>
<evidence type="ECO:0000256" key="1">
    <source>
        <dbReference type="SAM" id="MobiDB-lite"/>
    </source>
</evidence>
<name>A0ABP6GE72_9ACTN</name>
<gene>
    <name evidence="2" type="ORF">GCM10010439_13960</name>
</gene>
<sequence length="85" mass="8662">MGDTRVRRGRSGESGGDAGQEGAEESGGDQTAKTHGSSKRGKLCSTKADRVSLMDTLASIEITNAFAGGAAVPPRGAPAAFRRRA</sequence>
<organism evidence="2 3">
    <name type="scientific">Actinocorallia aurantiaca</name>
    <dbReference type="NCBI Taxonomy" id="46204"/>
    <lineage>
        <taxon>Bacteria</taxon>
        <taxon>Bacillati</taxon>
        <taxon>Actinomycetota</taxon>
        <taxon>Actinomycetes</taxon>
        <taxon>Streptosporangiales</taxon>
        <taxon>Thermomonosporaceae</taxon>
        <taxon>Actinocorallia</taxon>
    </lineage>
</organism>
<proteinExistence type="predicted"/>